<keyword evidence="4" id="KW-1185">Reference proteome</keyword>
<sequence length="130" mass="14393">MYELHASSKEGRKTWMSRIQQAAGRLTSDLCYVSVDRLSELLLDSSLQKNVTNGSQELSNGDSGSLNGSFDPNISPKEVRRMEWLMVLRTEGGEDGVVNVLRTEGGERMEWLMVLRTEGGEDGVVNGVKD</sequence>
<organism evidence="3 4">
    <name type="scientific">Dissostichus mawsoni</name>
    <name type="common">Antarctic cod</name>
    <dbReference type="NCBI Taxonomy" id="36200"/>
    <lineage>
        <taxon>Eukaryota</taxon>
        <taxon>Metazoa</taxon>
        <taxon>Chordata</taxon>
        <taxon>Craniata</taxon>
        <taxon>Vertebrata</taxon>
        <taxon>Euteleostomi</taxon>
        <taxon>Actinopterygii</taxon>
        <taxon>Neopterygii</taxon>
        <taxon>Teleostei</taxon>
        <taxon>Neoteleostei</taxon>
        <taxon>Acanthomorphata</taxon>
        <taxon>Eupercaria</taxon>
        <taxon>Perciformes</taxon>
        <taxon>Notothenioidei</taxon>
        <taxon>Nototheniidae</taxon>
        <taxon>Dissostichus</taxon>
    </lineage>
</organism>
<reference evidence="3 4" key="1">
    <citation type="submission" date="2020-03" db="EMBL/GenBank/DDBJ databases">
        <title>Dissostichus mawsoni Genome sequencing and assembly.</title>
        <authorList>
            <person name="Park H."/>
        </authorList>
    </citation>
    <scope>NUCLEOTIDE SEQUENCE [LARGE SCALE GENOMIC DNA]</scope>
    <source>
        <strain evidence="3">DM0001</strain>
        <tissue evidence="3">Muscle</tissue>
    </source>
</reference>
<feature type="region of interest" description="Disordered" evidence="1">
    <location>
        <begin position="52"/>
        <end position="74"/>
    </location>
</feature>
<accession>A0A7J5XPG5</accession>
<name>A0A7J5XPG5_DISMA</name>
<dbReference type="AlphaFoldDB" id="A0A7J5XPG5"/>
<dbReference type="Gene3D" id="2.30.29.30">
    <property type="entry name" value="Pleckstrin-homology domain (PH domain)/Phosphotyrosine-binding domain (PTB)"/>
    <property type="match status" value="1"/>
</dbReference>
<dbReference type="EMBL" id="JAAKFY010000021">
    <property type="protein sequence ID" value="KAF3838972.1"/>
    <property type="molecule type" value="Genomic_DNA"/>
</dbReference>
<dbReference type="PROSITE" id="PS50003">
    <property type="entry name" value="PH_DOMAIN"/>
    <property type="match status" value="1"/>
</dbReference>
<protein>
    <recommendedName>
        <fullName evidence="2">PH domain-containing protein</fullName>
    </recommendedName>
</protein>
<feature type="domain" description="PH" evidence="2">
    <location>
        <begin position="1"/>
        <end position="24"/>
    </location>
</feature>
<evidence type="ECO:0000313" key="3">
    <source>
        <dbReference type="EMBL" id="KAF3838972.1"/>
    </source>
</evidence>
<dbReference type="InterPro" id="IPR001849">
    <property type="entry name" value="PH_domain"/>
</dbReference>
<dbReference type="Proteomes" id="UP000518266">
    <property type="component" value="Unassembled WGS sequence"/>
</dbReference>
<proteinExistence type="predicted"/>
<evidence type="ECO:0000256" key="1">
    <source>
        <dbReference type="SAM" id="MobiDB-lite"/>
    </source>
</evidence>
<comment type="caution">
    <text evidence="3">The sequence shown here is derived from an EMBL/GenBank/DDBJ whole genome shotgun (WGS) entry which is preliminary data.</text>
</comment>
<evidence type="ECO:0000313" key="4">
    <source>
        <dbReference type="Proteomes" id="UP000518266"/>
    </source>
</evidence>
<evidence type="ECO:0000259" key="2">
    <source>
        <dbReference type="PROSITE" id="PS50003"/>
    </source>
</evidence>
<dbReference type="InterPro" id="IPR011993">
    <property type="entry name" value="PH-like_dom_sf"/>
</dbReference>
<feature type="compositionally biased region" description="Low complexity" evidence="1">
    <location>
        <begin position="58"/>
        <end position="69"/>
    </location>
</feature>
<gene>
    <name evidence="3" type="ORF">F7725_017689</name>
</gene>